<proteinExistence type="predicted"/>
<dbReference type="EMBL" id="BAAAQY010000002">
    <property type="protein sequence ID" value="GAA2225013.1"/>
    <property type="molecule type" value="Genomic_DNA"/>
</dbReference>
<evidence type="ECO:0000313" key="3">
    <source>
        <dbReference type="EMBL" id="GAA2225013.1"/>
    </source>
</evidence>
<dbReference type="Pfam" id="PF02720">
    <property type="entry name" value="DUF222"/>
    <property type="match status" value="1"/>
</dbReference>
<evidence type="ECO:0000259" key="2">
    <source>
        <dbReference type="Pfam" id="PF02720"/>
    </source>
</evidence>
<feature type="compositionally biased region" description="Polar residues" evidence="1">
    <location>
        <begin position="459"/>
        <end position="471"/>
    </location>
</feature>
<sequence length="484" mass="52029">MLMNDRMLRLDAILDELVEVERSLARGAARRARLLAEATAVRLAQAERGSEGLAMRSLVAEIGCATRVSEGTVARLVNEAEILVGSLPGTLEALSSGAISYRHAQVVARHAVSVPVGARAGFEAVVLHEAEVLTPSRFERVVRRERERVHPESIEERTVAAQAERSVRFEPDVDGMAWLVCHLPAVVAVAVDDRLDRLARAARSAGEGRTHGQLRADALGELLLGGGAGAGAGAGSDTGSGSGVGDGCDRIVPTVVLTVPALTLLGHDAGQARLEGYGPIDVPTARRLAARAPSFVRILTHPESGETVSVGRTRYRPPADLRLALELADEFCRFPGCARRASRCELDHTEDWAGGGETSRANLHHLCVRHHHVKHDSTGWRVAAGRDRILRWTSPTGRTYETRPSGSPASPWPRSAVRAPLPARSTPLDSCTRGPERRRRPVFRDESARDHLLVGSPGRSLTTGRPTTRGTSAPDPRLDEPPPF</sequence>
<gene>
    <name evidence="3" type="ORF">GCM10009851_05760</name>
</gene>
<feature type="compositionally biased region" description="Polar residues" evidence="1">
    <location>
        <begin position="394"/>
        <end position="408"/>
    </location>
</feature>
<comment type="caution">
    <text evidence="3">The sequence shown here is derived from an EMBL/GenBank/DDBJ whole genome shotgun (WGS) entry which is preliminary data.</text>
</comment>
<protein>
    <recommendedName>
        <fullName evidence="2">DUF222 domain-containing protein</fullName>
    </recommendedName>
</protein>
<evidence type="ECO:0000313" key="4">
    <source>
        <dbReference type="Proteomes" id="UP001500929"/>
    </source>
</evidence>
<dbReference type="Proteomes" id="UP001500929">
    <property type="component" value="Unassembled WGS sequence"/>
</dbReference>
<dbReference type="CDD" id="cd00085">
    <property type="entry name" value="HNHc"/>
    <property type="match status" value="1"/>
</dbReference>
<evidence type="ECO:0000256" key="1">
    <source>
        <dbReference type="SAM" id="MobiDB-lite"/>
    </source>
</evidence>
<dbReference type="InterPro" id="IPR003870">
    <property type="entry name" value="DUF222"/>
</dbReference>
<name>A0ABN3D994_9MICO</name>
<dbReference type="InterPro" id="IPR003615">
    <property type="entry name" value="HNH_nuc"/>
</dbReference>
<keyword evidence="4" id="KW-1185">Reference proteome</keyword>
<feature type="compositionally biased region" description="Basic and acidic residues" evidence="1">
    <location>
        <begin position="442"/>
        <end position="452"/>
    </location>
</feature>
<reference evidence="3 4" key="1">
    <citation type="journal article" date="2019" name="Int. J. Syst. Evol. Microbiol.">
        <title>The Global Catalogue of Microorganisms (GCM) 10K type strain sequencing project: providing services to taxonomists for standard genome sequencing and annotation.</title>
        <authorList>
            <consortium name="The Broad Institute Genomics Platform"/>
            <consortium name="The Broad Institute Genome Sequencing Center for Infectious Disease"/>
            <person name="Wu L."/>
            <person name="Ma J."/>
        </authorList>
    </citation>
    <scope>NUCLEOTIDE SEQUENCE [LARGE SCALE GENOMIC DNA]</scope>
    <source>
        <strain evidence="3 4">JCM 16117</strain>
    </source>
</reference>
<accession>A0ABN3D994</accession>
<feature type="domain" description="DUF222" evidence="2">
    <location>
        <begin position="24"/>
        <end position="327"/>
    </location>
</feature>
<feature type="region of interest" description="Disordered" evidence="1">
    <location>
        <begin position="394"/>
        <end position="484"/>
    </location>
</feature>
<organism evidence="3 4">
    <name type="scientific">Herbiconiux moechotypicola</name>
    <dbReference type="NCBI Taxonomy" id="637393"/>
    <lineage>
        <taxon>Bacteria</taxon>
        <taxon>Bacillati</taxon>
        <taxon>Actinomycetota</taxon>
        <taxon>Actinomycetes</taxon>
        <taxon>Micrococcales</taxon>
        <taxon>Microbacteriaceae</taxon>
        <taxon>Herbiconiux</taxon>
    </lineage>
</organism>